<dbReference type="WBParaSite" id="ACAC_0000467401-mRNA-1">
    <property type="protein sequence ID" value="ACAC_0000467401-mRNA-1"/>
    <property type="gene ID" value="ACAC_0000467401"/>
</dbReference>
<name>A0A0K0D3M9_ANGCA</name>
<feature type="transmembrane region" description="Helical" evidence="1">
    <location>
        <begin position="39"/>
        <end position="71"/>
    </location>
</feature>
<keyword evidence="2" id="KW-1185">Reference proteome</keyword>
<evidence type="ECO:0000313" key="3">
    <source>
        <dbReference type="WBParaSite" id="ACAC_0000467401-mRNA-1"/>
    </source>
</evidence>
<organism evidence="2 3">
    <name type="scientific">Angiostrongylus cantonensis</name>
    <name type="common">Rat lungworm</name>
    <dbReference type="NCBI Taxonomy" id="6313"/>
    <lineage>
        <taxon>Eukaryota</taxon>
        <taxon>Metazoa</taxon>
        <taxon>Ecdysozoa</taxon>
        <taxon>Nematoda</taxon>
        <taxon>Chromadorea</taxon>
        <taxon>Rhabditida</taxon>
        <taxon>Rhabditina</taxon>
        <taxon>Rhabditomorpha</taxon>
        <taxon>Strongyloidea</taxon>
        <taxon>Metastrongylidae</taxon>
        <taxon>Angiostrongylus</taxon>
    </lineage>
</organism>
<reference evidence="3" key="2">
    <citation type="submission" date="2017-02" db="UniProtKB">
        <authorList>
            <consortium name="WormBaseParasite"/>
        </authorList>
    </citation>
    <scope>IDENTIFICATION</scope>
</reference>
<keyword evidence="1" id="KW-0812">Transmembrane</keyword>
<evidence type="ECO:0000313" key="2">
    <source>
        <dbReference type="Proteomes" id="UP000035642"/>
    </source>
</evidence>
<evidence type="ECO:0000256" key="1">
    <source>
        <dbReference type="SAM" id="Phobius"/>
    </source>
</evidence>
<proteinExistence type="predicted"/>
<protein>
    <submittedName>
        <fullName evidence="3">Transmembrane protein</fullName>
    </submittedName>
</protein>
<keyword evidence="1" id="KW-1133">Transmembrane helix</keyword>
<dbReference type="AlphaFoldDB" id="A0A0K0D3M9"/>
<accession>A0A0K0D3M9</accession>
<keyword evidence="1" id="KW-0472">Membrane</keyword>
<sequence length="127" mass="14456">MREIRGSPHNNVQIGKTNRNNADLKNCGDSLLSFPLPSYIMRVLLTVGVQSVVLLHLIAFALSLMAFYPYVKDLFCMSRFVVCRLQSKFYKANNDLILTFIALHLHEYCYGKPNISILTKSPFILSN</sequence>
<reference evidence="2" key="1">
    <citation type="submission" date="2012-09" db="EMBL/GenBank/DDBJ databases">
        <authorList>
            <person name="Martin A.A."/>
        </authorList>
    </citation>
    <scope>NUCLEOTIDE SEQUENCE</scope>
</reference>
<dbReference type="Proteomes" id="UP000035642">
    <property type="component" value="Unassembled WGS sequence"/>
</dbReference>